<proteinExistence type="predicted"/>
<dbReference type="RefSeq" id="WP_011133433.1">
    <property type="nucleotide sequence ID" value="NZ_JBHMAS010000163.1"/>
</dbReference>
<evidence type="ECO:0000313" key="3">
    <source>
        <dbReference type="Proteomes" id="UP001589587"/>
    </source>
</evidence>
<keyword evidence="3" id="KW-1185">Reference proteome</keyword>
<evidence type="ECO:0000313" key="2">
    <source>
        <dbReference type="EMBL" id="MFB9785576.1"/>
    </source>
</evidence>
<gene>
    <name evidence="2" type="ORF">ACFFQ6_38420</name>
</gene>
<dbReference type="InterPro" id="IPR022172">
    <property type="entry name" value="DUF3703"/>
</dbReference>
<reference evidence="2 3" key="1">
    <citation type="submission" date="2024-09" db="EMBL/GenBank/DDBJ databases">
        <authorList>
            <person name="Sun Q."/>
            <person name="Mori K."/>
        </authorList>
    </citation>
    <scope>NUCLEOTIDE SEQUENCE [LARGE SCALE GENOMIC DNA]</scope>
    <source>
        <strain evidence="2 3">JCM 11411</strain>
    </source>
</reference>
<protein>
    <submittedName>
        <fullName evidence="2">DUF3703 domain-containing protein</fullName>
    </submittedName>
</protein>
<dbReference type="EMBL" id="JBHMAS010000163">
    <property type="protein sequence ID" value="MFB9785576.1"/>
    <property type="molecule type" value="Genomic_DNA"/>
</dbReference>
<organism evidence="2 3">
    <name type="scientific">Rhodococcus baikonurensis</name>
    <dbReference type="NCBI Taxonomy" id="172041"/>
    <lineage>
        <taxon>Bacteria</taxon>
        <taxon>Bacillati</taxon>
        <taxon>Actinomycetota</taxon>
        <taxon>Actinomycetes</taxon>
        <taxon>Mycobacteriales</taxon>
        <taxon>Nocardiaceae</taxon>
        <taxon>Rhodococcus</taxon>
        <taxon>Rhodococcus erythropolis group</taxon>
    </lineage>
</organism>
<dbReference type="Pfam" id="PF12487">
    <property type="entry name" value="DUF3703"/>
    <property type="match status" value="1"/>
</dbReference>
<evidence type="ECO:0000256" key="1">
    <source>
        <dbReference type="SAM" id="MobiDB-lite"/>
    </source>
</evidence>
<comment type="caution">
    <text evidence="2">The sequence shown here is derived from an EMBL/GenBank/DDBJ whole genome shotgun (WGS) entry which is preliminary data.</text>
</comment>
<dbReference type="Proteomes" id="UP001589587">
    <property type="component" value="Unassembled WGS sequence"/>
</dbReference>
<accession>A0ABV5XSX7</accession>
<name>A0ABV5XSX7_9NOCA</name>
<sequence length="130" mass="14349">MSTPTTAVRALYEREMSSAHTASDDTVRWSHLERPHILSQPHPWLHTRNHLSMLNLALRQHDRREALGQVLRIVVAAPGSLSGRYPVSNTGRTAVGLMTPMPIPADIQKLLARSNTEDSDAATEPESTHG</sequence>
<feature type="region of interest" description="Disordered" evidence="1">
    <location>
        <begin position="111"/>
        <end position="130"/>
    </location>
</feature>